<keyword evidence="2" id="KW-1185">Reference proteome</keyword>
<dbReference type="Proteomes" id="UP001374584">
    <property type="component" value="Unassembled WGS sequence"/>
</dbReference>
<protein>
    <submittedName>
        <fullName evidence="1">Uncharacterized protein</fullName>
    </submittedName>
</protein>
<dbReference type="AlphaFoldDB" id="A0AAN9NZ07"/>
<name>A0AAN9NZ07_PHACN</name>
<dbReference type="EMBL" id="JAYMYR010000002">
    <property type="protein sequence ID" value="KAK7378083.1"/>
    <property type="molecule type" value="Genomic_DNA"/>
</dbReference>
<accession>A0AAN9NZ07</accession>
<gene>
    <name evidence="1" type="ORF">VNO80_03519</name>
</gene>
<reference evidence="1 2" key="1">
    <citation type="submission" date="2024-01" db="EMBL/GenBank/DDBJ databases">
        <title>The genomes of 5 underutilized Papilionoideae crops provide insights into root nodulation and disease resistanc.</title>
        <authorList>
            <person name="Jiang F."/>
        </authorList>
    </citation>
    <scope>NUCLEOTIDE SEQUENCE [LARGE SCALE GENOMIC DNA]</scope>
    <source>
        <strain evidence="1">JINMINGXINNONG_FW02</strain>
        <tissue evidence="1">Leaves</tissue>
    </source>
</reference>
<sequence length="119" mass="13056">MQLRVPSTPISWCCTPLIAKSSFVVRAYSNLEGGGEATKDVPSDNVDDVLEGETKQLSDSEASKLPRKSRVKLGDVVGILNQRAVEAAKKEIRTGNIVEIKLVFFLLLTLYFEKSAEVT</sequence>
<evidence type="ECO:0000313" key="2">
    <source>
        <dbReference type="Proteomes" id="UP001374584"/>
    </source>
</evidence>
<proteinExistence type="predicted"/>
<organism evidence="1 2">
    <name type="scientific">Phaseolus coccineus</name>
    <name type="common">Scarlet runner bean</name>
    <name type="synonym">Phaseolus multiflorus</name>
    <dbReference type="NCBI Taxonomy" id="3886"/>
    <lineage>
        <taxon>Eukaryota</taxon>
        <taxon>Viridiplantae</taxon>
        <taxon>Streptophyta</taxon>
        <taxon>Embryophyta</taxon>
        <taxon>Tracheophyta</taxon>
        <taxon>Spermatophyta</taxon>
        <taxon>Magnoliopsida</taxon>
        <taxon>eudicotyledons</taxon>
        <taxon>Gunneridae</taxon>
        <taxon>Pentapetalae</taxon>
        <taxon>rosids</taxon>
        <taxon>fabids</taxon>
        <taxon>Fabales</taxon>
        <taxon>Fabaceae</taxon>
        <taxon>Papilionoideae</taxon>
        <taxon>50 kb inversion clade</taxon>
        <taxon>NPAAA clade</taxon>
        <taxon>indigoferoid/millettioid clade</taxon>
        <taxon>Phaseoleae</taxon>
        <taxon>Phaseolus</taxon>
    </lineage>
</organism>
<evidence type="ECO:0000313" key="1">
    <source>
        <dbReference type="EMBL" id="KAK7378083.1"/>
    </source>
</evidence>
<comment type="caution">
    <text evidence="1">The sequence shown here is derived from an EMBL/GenBank/DDBJ whole genome shotgun (WGS) entry which is preliminary data.</text>
</comment>